<feature type="chain" id="PRO_5023878627" description="Glycosyl hydrolases family 2 sugar binding domain-containing protein" evidence="4">
    <location>
        <begin position="24"/>
        <end position="956"/>
    </location>
</feature>
<evidence type="ECO:0000256" key="1">
    <source>
        <dbReference type="ARBA" id="ARBA00007401"/>
    </source>
</evidence>
<name>A0A5J5IDT8_9BACT</name>
<dbReference type="AlphaFoldDB" id="A0A5J5IDT8"/>
<dbReference type="Proteomes" id="UP000326903">
    <property type="component" value="Unassembled WGS sequence"/>
</dbReference>
<dbReference type="InterPro" id="IPR008979">
    <property type="entry name" value="Galactose-bd-like_sf"/>
</dbReference>
<comment type="caution">
    <text evidence="6">The sequence shown here is derived from an EMBL/GenBank/DDBJ whole genome shotgun (WGS) entry which is preliminary data.</text>
</comment>
<gene>
    <name evidence="6" type="ORF">FW778_19710</name>
</gene>
<keyword evidence="2 4" id="KW-0732">Signal</keyword>
<comment type="similarity">
    <text evidence="1">Belongs to the glycosyl hydrolase 2 family.</text>
</comment>
<dbReference type="GO" id="GO:0004553">
    <property type="term" value="F:hydrolase activity, hydrolyzing O-glycosyl compounds"/>
    <property type="evidence" value="ECO:0007669"/>
    <property type="project" value="InterPro"/>
</dbReference>
<organism evidence="6 7">
    <name type="scientific">Ginsengibacter hankyongi</name>
    <dbReference type="NCBI Taxonomy" id="2607284"/>
    <lineage>
        <taxon>Bacteria</taxon>
        <taxon>Pseudomonadati</taxon>
        <taxon>Bacteroidota</taxon>
        <taxon>Chitinophagia</taxon>
        <taxon>Chitinophagales</taxon>
        <taxon>Chitinophagaceae</taxon>
        <taxon>Ginsengibacter</taxon>
    </lineage>
</organism>
<dbReference type="EMBL" id="VYQF01000009">
    <property type="protein sequence ID" value="KAA9036116.1"/>
    <property type="molecule type" value="Genomic_DNA"/>
</dbReference>
<dbReference type="RefSeq" id="WP_150416583.1">
    <property type="nucleotide sequence ID" value="NZ_VYQF01000009.1"/>
</dbReference>
<keyword evidence="7" id="KW-1185">Reference proteome</keyword>
<sequence>MKNRLIRLSKLIMILLVTTALLTQCNTEKLTKEKPEDSFVNPPIANRPLAYWPWLNGFVDTAKMVYELEQMKEKGMGGAFIWDVGAIADPDKVVPAGPAFLGSESLGYISLALRTVKRLGLDLGMCVSSSWNAGGPWIGQADASKELLSVSQMVTGPLKKRIAIGRPKTRRGGNESYSLITSMAIPYSGSKVIDYSMAKIIPLDEFTTGDKFIDWDVPDGKWDIISFFMCNTGQNLECPSPNSNGLIIDHLSGRATKRDFDSVLARLATVSTPENHLNFLELDSYEVWPAKDWTPGFVQEFKTRYGYDPKPFLPVLEGYRSKDSVIGQRFLGDYNRLVSDMIIENHFGQSVDIAHKNGMNMFTEAGHGGYARVDPLKGLGNSDVPMGEFWNRKQFWVTKEAASAAHIYGKNVVASESLTGWQNWQQGPTDFKQLCDIAFCAGLNQIVFHNFAHNPRIAGKPGFAYHAGEHINVNATWWDMSRPFMDYLSRCSYMLRQGNFVGDVCLYYGDQAPNLVPTRRIDPNIVPLYDDNHCLHCGQLKPVDPGKLPGYDYDYINVDIITSKLKVEKGQLVLPSGQSYKMMQIPDREDISLEVLKKLDTLVYEGAIIIGPKPRRATSLKNYPACDEQVKSIADKMWGACDSRKILSNKYGKGTIYWGKTVQQVLDEQNIPPDMQVIGVDNSDRHIDYIHRKTETQDIYFISNSKPAAEKVTCVFRVDKKMIPELWDAETGLIQREVEYSKVKNGISIDFIMDPLASRFVVFKNKSTGKNDAGLNYDLQFGFDKKQKAAENHKLIDISKGWTLKFDTSMGGPASYQLDSLQSWSDINNEGIKYYSGTASYEKDFYVGKDALTKGTEAFVVFDDIQEMAQVFVNGQDCGIVWTPPYKADITKYLRAGSNHITVRVVNTWNNRIVGDLRNPDKKQYTRTNIKYKFKAESPLLKSGLIGTAKIFFSKK</sequence>
<evidence type="ECO:0000259" key="5">
    <source>
        <dbReference type="Pfam" id="PF02837"/>
    </source>
</evidence>
<proteinExistence type="inferred from homology"/>
<evidence type="ECO:0000256" key="3">
    <source>
        <dbReference type="ARBA" id="ARBA00022801"/>
    </source>
</evidence>
<feature type="domain" description="Glycosyl hydrolases family 2 sugar binding" evidence="5">
    <location>
        <begin position="825"/>
        <end position="911"/>
    </location>
</feature>
<dbReference type="Gene3D" id="2.60.120.260">
    <property type="entry name" value="Galactose-binding domain-like"/>
    <property type="match status" value="1"/>
</dbReference>
<dbReference type="SUPFAM" id="SSF49785">
    <property type="entry name" value="Galactose-binding domain-like"/>
    <property type="match status" value="1"/>
</dbReference>
<evidence type="ECO:0000313" key="7">
    <source>
        <dbReference type="Proteomes" id="UP000326903"/>
    </source>
</evidence>
<dbReference type="Pfam" id="PF17132">
    <property type="entry name" value="Glyco_hydro_106"/>
    <property type="match status" value="2"/>
</dbReference>
<dbReference type="GO" id="GO:0005975">
    <property type="term" value="P:carbohydrate metabolic process"/>
    <property type="evidence" value="ECO:0007669"/>
    <property type="project" value="InterPro"/>
</dbReference>
<evidence type="ECO:0000256" key="4">
    <source>
        <dbReference type="SAM" id="SignalP"/>
    </source>
</evidence>
<feature type="signal peptide" evidence="4">
    <location>
        <begin position="1"/>
        <end position="23"/>
    </location>
</feature>
<dbReference type="PANTHER" id="PTHR43817">
    <property type="entry name" value="GLYCOSYL HYDROLASE"/>
    <property type="match status" value="1"/>
</dbReference>
<accession>A0A5J5IDT8</accession>
<reference evidence="6 7" key="1">
    <citation type="submission" date="2019-09" db="EMBL/GenBank/DDBJ databases">
        <title>Draft genome sequence of Ginsengibacter sp. BR5-29.</title>
        <authorList>
            <person name="Im W.-T."/>
        </authorList>
    </citation>
    <scope>NUCLEOTIDE SEQUENCE [LARGE SCALE GENOMIC DNA]</scope>
    <source>
        <strain evidence="6 7">BR5-29</strain>
    </source>
</reference>
<dbReference type="Pfam" id="PF02837">
    <property type="entry name" value="Glyco_hydro_2_N"/>
    <property type="match status" value="1"/>
</dbReference>
<evidence type="ECO:0000256" key="2">
    <source>
        <dbReference type="ARBA" id="ARBA00022729"/>
    </source>
</evidence>
<protein>
    <recommendedName>
        <fullName evidence="5">Glycosyl hydrolases family 2 sugar binding domain-containing protein</fullName>
    </recommendedName>
</protein>
<dbReference type="InterPro" id="IPR006104">
    <property type="entry name" value="Glyco_hydro_2_N"/>
</dbReference>
<dbReference type="PANTHER" id="PTHR43817:SF1">
    <property type="entry name" value="HYDROLASE, FAMILY 43, PUTATIVE (AFU_ORTHOLOGUE AFUA_3G01660)-RELATED"/>
    <property type="match status" value="1"/>
</dbReference>
<evidence type="ECO:0000313" key="6">
    <source>
        <dbReference type="EMBL" id="KAA9036116.1"/>
    </source>
</evidence>
<dbReference type="NCBIfam" id="NF045579">
    <property type="entry name" value="rhamnoside_JR"/>
    <property type="match status" value="1"/>
</dbReference>
<keyword evidence="3" id="KW-0378">Hydrolase</keyword>